<dbReference type="AlphaFoldDB" id="A0A653TDE6"/>
<gene>
    <name evidence="1" type="ORF">BACI71_120403</name>
</gene>
<evidence type="ECO:0000313" key="2">
    <source>
        <dbReference type="Proteomes" id="UP000437562"/>
    </source>
</evidence>
<dbReference type="EMBL" id="CABWMC010000004">
    <property type="protein sequence ID" value="VXB79356.1"/>
    <property type="molecule type" value="Genomic_DNA"/>
</dbReference>
<evidence type="ECO:0000313" key="1">
    <source>
        <dbReference type="EMBL" id="VXB79356.1"/>
    </source>
</evidence>
<proteinExistence type="predicted"/>
<accession>A0A653TDE6</accession>
<protein>
    <submittedName>
        <fullName evidence="1">Uncharacterized protein</fullName>
    </submittedName>
</protein>
<name>A0A653TDE6_BACMY</name>
<dbReference type="Proteomes" id="UP000437562">
    <property type="component" value="Unassembled WGS sequence"/>
</dbReference>
<reference evidence="1 2" key="1">
    <citation type="submission" date="2019-10" db="EMBL/GenBank/DDBJ databases">
        <authorList>
            <person name="Karimi E."/>
        </authorList>
    </citation>
    <scope>NUCLEOTIDE SEQUENCE [LARGE SCALE GENOMIC DNA]</scope>
    <source>
        <strain evidence="1">Bacillus sp. 71</strain>
    </source>
</reference>
<organism evidence="1 2">
    <name type="scientific">Bacillus mycoides</name>
    <dbReference type="NCBI Taxonomy" id="1405"/>
    <lineage>
        <taxon>Bacteria</taxon>
        <taxon>Bacillati</taxon>
        <taxon>Bacillota</taxon>
        <taxon>Bacilli</taxon>
        <taxon>Bacillales</taxon>
        <taxon>Bacillaceae</taxon>
        <taxon>Bacillus</taxon>
        <taxon>Bacillus cereus group</taxon>
    </lineage>
</organism>
<sequence length="53" mass="6251">MFSSNHKKHKLQKGGSYVYTVGDINEKTNTCKYSYKHFIVVYSYSLRINVLFI</sequence>